<feature type="transmembrane region" description="Helical" evidence="1">
    <location>
        <begin position="81"/>
        <end position="99"/>
    </location>
</feature>
<proteinExistence type="predicted"/>
<organism evidence="3 4">
    <name type="scientific">Lactococcus garvieae DCC43</name>
    <dbReference type="NCBI Taxonomy" id="1231377"/>
    <lineage>
        <taxon>Bacteria</taxon>
        <taxon>Bacillati</taxon>
        <taxon>Bacillota</taxon>
        <taxon>Bacilli</taxon>
        <taxon>Lactobacillales</taxon>
        <taxon>Streptococcaceae</taxon>
        <taxon>Lactococcus</taxon>
    </lineage>
</organism>
<dbReference type="EMBL" id="AMQS01000013">
    <property type="protein sequence ID" value="EKF51520.1"/>
    <property type="molecule type" value="Genomic_DNA"/>
</dbReference>
<feature type="chain" id="PRO_5039527382" description="Gram-positive cocci surface proteins LPxTG domain-containing protein" evidence="2">
    <location>
        <begin position="23"/>
        <end position="113"/>
    </location>
</feature>
<reference evidence="3 4" key="1">
    <citation type="journal article" date="2012" name="J. Bacteriol.">
        <title>Genome Sequence of the Bacteriocin-Producing Strain Lactococcus garvieae DCC43.</title>
        <authorList>
            <person name="Gabrielsen C."/>
            <person name="Brede D.A."/>
            <person name="Hernandez P.E."/>
            <person name="Nes I.F."/>
            <person name="Diep D.B."/>
        </authorList>
    </citation>
    <scope>NUCLEOTIDE SEQUENCE [LARGE SCALE GENOMIC DNA]</scope>
    <source>
        <strain evidence="3 4">DCC43</strain>
    </source>
</reference>
<keyword evidence="1" id="KW-0812">Transmembrane</keyword>
<feature type="signal peptide" evidence="2">
    <location>
        <begin position="1"/>
        <end position="22"/>
    </location>
</feature>
<protein>
    <recommendedName>
        <fullName evidence="5">Gram-positive cocci surface proteins LPxTG domain-containing protein</fullName>
    </recommendedName>
</protein>
<evidence type="ECO:0008006" key="5">
    <source>
        <dbReference type="Google" id="ProtNLM"/>
    </source>
</evidence>
<comment type="caution">
    <text evidence="3">The sequence shown here is derived from an EMBL/GenBank/DDBJ whole genome shotgun (WGS) entry which is preliminary data.</text>
</comment>
<dbReference type="RefSeq" id="WP_003135582.1">
    <property type="nucleotide sequence ID" value="NZ_AMQS01000013.1"/>
</dbReference>
<evidence type="ECO:0000256" key="1">
    <source>
        <dbReference type="SAM" id="Phobius"/>
    </source>
</evidence>
<sequence length="113" mass="12682">MLKKILFLIVFLLTTGSGMLHASADKVTYNNRDSIGFVGKYDLNDQERKNQEKNNGLTLSENKQIGKIIPSAGDSSPLPQLMFSILGGALLIYSTQNLIRYNNHKLQRIKEEV</sequence>
<dbReference type="Proteomes" id="UP000006787">
    <property type="component" value="Unassembled WGS sequence"/>
</dbReference>
<dbReference type="PATRIC" id="fig|1231377.3.peg.1105"/>
<dbReference type="AlphaFoldDB" id="K2PJG6"/>
<accession>K2PJG6</accession>
<keyword evidence="1" id="KW-0472">Membrane</keyword>
<evidence type="ECO:0000313" key="3">
    <source>
        <dbReference type="EMBL" id="EKF51520.1"/>
    </source>
</evidence>
<evidence type="ECO:0000313" key="4">
    <source>
        <dbReference type="Proteomes" id="UP000006787"/>
    </source>
</evidence>
<evidence type="ECO:0000256" key="2">
    <source>
        <dbReference type="SAM" id="SignalP"/>
    </source>
</evidence>
<keyword evidence="1" id="KW-1133">Transmembrane helix</keyword>
<gene>
    <name evidence="3" type="ORF">C426_1107</name>
</gene>
<keyword evidence="2" id="KW-0732">Signal</keyword>
<name>K2PJG6_9LACT</name>